<dbReference type="InterPro" id="IPR013320">
    <property type="entry name" value="ConA-like_dom_sf"/>
</dbReference>
<dbReference type="Proteomes" id="UP000030758">
    <property type="component" value="Unassembled WGS sequence"/>
</dbReference>
<proteinExistence type="predicted"/>
<dbReference type="AlphaFoldDB" id="A0A085LY66"/>
<dbReference type="PANTHER" id="PTHR12245">
    <property type="entry name" value="SPRY DOMAIN CONTAINING SOCS BOX PROTEIN"/>
    <property type="match status" value="1"/>
</dbReference>
<dbReference type="OrthoDB" id="5951542at2759"/>
<feature type="domain" description="B30.2/SPRY" evidence="1">
    <location>
        <begin position="55"/>
        <end position="249"/>
    </location>
</feature>
<dbReference type="SMART" id="SM00449">
    <property type="entry name" value="SPRY"/>
    <property type="match status" value="1"/>
</dbReference>
<dbReference type="PROSITE" id="PS50188">
    <property type="entry name" value="B302_SPRY"/>
    <property type="match status" value="1"/>
</dbReference>
<protein>
    <recommendedName>
        <fullName evidence="1">B30.2/SPRY domain-containing protein</fullName>
    </recommendedName>
</protein>
<feature type="non-terminal residue" evidence="2">
    <location>
        <position position="293"/>
    </location>
</feature>
<dbReference type="Pfam" id="PF00622">
    <property type="entry name" value="SPRY"/>
    <property type="match status" value="1"/>
</dbReference>
<dbReference type="SUPFAM" id="SSF49899">
    <property type="entry name" value="Concanavalin A-like lectins/glucanases"/>
    <property type="match status" value="1"/>
</dbReference>
<dbReference type="GO" id="GO:0019005">
    <property type="term" value="C:SCF ubiquitin ligase complex"/>
    <property type="evidence" value="ECO:0007669"/>
    <property type="project" value="TreeGrafter"/>
</dbReference>
<dbReference type="InterPro" id="IPR001870">
    <property type="entry name" value="B30.2/SPRY"/>
</dbReference>
<dbReference type="InterPro" id="IPR003877">
    <property type="entry name" value="SPRY_dom"/>
</dbReference>
<dbReference type="EMBL" id="KL367489">
    <property type="protein sequence ID" value="KFD70282.1"/>
    <property type="molecule type" value="Genomic_DNA"/>
</dbReference>
<evidence type="ECO:0000313" key="3">
    <source>
        <dbReference type="EMBL" id="KFD70282.1"/>
    </source>
</evidence>
<dbReference type="PANTHER" id="PTHR12245:SF12">
    <property type="entry name" value="SPRY DOMAIN-CONTAINING SOCS BOX PROTEIN 3"/>
    <property type="match status" value="1"/>
</dbReference>
<reference evidence="2 4" key="1">
    <citation type="journal article" date="2014" name="Nat. Genet.">
        <title>Genome and transcriptome of the porcine whipworm Trichuris suis.</title>
        <authorList>
            <person name="Jex A.R."/>
            <person name="Nejsum P."/>
            <person name="Schwarz E.M."/>
            <person name="Hu L."/>
            <person name="Young N.D."/>
            <person name="Hall R.S."/>
            <person name="Korhonen P.K."/>
            <person name="Liao S."/>
            <person name="Thamsborg S."/>
            <person name="Xia J."/>
            <person name="Xu P."/>
            <person name="Wang S."/>
            <person name="Scheerlinck J.P."/>
            <person name="Hofmann A."/>
            <person name="Sternberg P.W."/>
            <person name="Wang J."/>
            <person name="Gasser R.B."/>
        </authorList>
    </citation>
    <scope>NUCLEOTIDE SEQUENCE [LARGE SCALE GENOMIC DNA]</scope>
    <source>
        <strain evidence="3">DCEP-RM93F</strain>
        <strain evidence="2">DCEP-RM93M</strain>
    </source>
</reference>
<evidence type="ECO:0000313" key="2">
    <source>
        <dbReference type="EMBL" id="KFD49912.1"/>
    </source>
</evidence>
<dbReference type="InterPro" id="IPR043136">
    <property type="entry name" value="B30.2/SPRY_sf"/>
</dbReference>
<dbReference type="Gene3D" id="2.60.120.920">
    <property type="match status" value="1"/>
</dbReference>
<gene>
    <name evidence="2" type="ORF">M513_09241</name>
    <name evidence="3" type="ORF">M514_09241</name>
</gene>
<dbReference type="InterPro" id="IPR035754">
    <property type="entry name" value="SPRY_SPSB3"/>
</dbReference>
<dbReference type="InterPro" id="IPR050672">
    <property type="entry name" value="FBXO45-Fsn/SPSB_families"/>
</dbReference>
<keyword evidence="4" id="KW-1185">Reference proteome</keyword>
<organism evidence="2 4">
    <name type="scientific">Trichuris suis</name>
    <name type="common">pig whipworm</name>
    <dbReference type="NCBI Taxonomy" id="68888"/>
    <lineage>
        <taxon>Eukaryota</taxon>
        <taxon>Metazoa</taxon>
        <taxon>Ecdysozoa</taxon>
        <taxon>Nematoda</taxon>
        <taxon>Enoplea</taxon>
        <taxon>Dorylaimia</taxon>
        <taxon>Trichinellida</taxon>
        <taxon>Trichuridae</taxon>
        <taxon>Trichuris</taxon>
    </lineage>
</organism>
<dbReference type="Proteomes" id="UP000030764">
    <property type="component" value="Unassembled WGS sequence"/>
</dbReference>
<dbReference type="CDD" id="cd12876">
    <property type="entry name" value="SPRY_SOCS3"/>
    <property type="match status" value="1"/>
</dbReference>
<dbReference type="GO" id="GO:0043161">
    <property type="term" value="P:proteasome-mediated ubiquitin-dependent protein catabolic process"/>
    <property type="evidence" value="ECO:0007669"/>
    <property type="project" value="TreeGrafter"/>
</dbReference>
<evidence type="ECO:0000313" key="4">
    <source>
        <dbReference type="Proteomes" id="UP000030764"/>
    </source>
</evidence>
<name>A0A085LY66_9BILA</name>
<dbReference type="EMBL" id="KL363262">
    <property type="protein sequence ID" value="KFD49912.1"/>
    <property type="molecule type" value="Genomic_DNA"/>
</dbReference>
<sequence length="293" mass="33581">MESRQCVDSFLLRTFTIEAHPRCGNGKDQLATLLHACRRRGFLKESMRICQCLRTKKSFLGESNFCPFSNACDDNWTWDPPKGTSSVHTYGPNGRTVLFHSNWSNGTVAIRGDRPLPKHGQYYWEIDVSHRVFGTSLMFGIGTAKASLHETRFVNLIGQDSHSWGLSHKGQLWHDGKERQFTEPFMEYTPTTIGLLYNGSLGTLSYYKDGRSLGVAFDGLNTVDEPLYPMISSTAARTEMTLNETKRTFWNLQDRCCWRLVKELKNIDHVDQLPLPPTLLIELKRRSRWVTKL</sequence>
<accession>A0A085LY66</accession>
<evidence type="ECO:0000259" key="1">
    <source>
        <dbReference type="PROSITE" id="PS50188"/>
    </source>
</evidence>